<protein>
    <recommendedName>
        <fullName evidence="4">Btz domain-containing protein</fullName>
    </recommendedName>
</protein>
<name>A0A6A6ZBH0_9PLEO</name>
<feature type="region of interest" description="Disordered" evidence="1">
    <location>
        <begin position="1"/>
        <end position="172"/>
    </location>
</feature>
<feature type="compositionally biased region" description="Basic and acidic residues" evidence="1">
    <location>
        <begin position="389"/>
        <end position="399"/>
    </location>
</feature>
<gene>
    <name evidence="2" type="ORF">CC86DRAFT_157692</name>
</gene>
<reference evidence="2" key="1">
    <citation type="journal article" date="2020" name="Stud. Mycol.">
        <title>101 Dothideomycetes genomes: a test case for predicting lifestyles and emergence of pathogens.</title>
        <authorList>
            <person name="Haridas S."/>
            <person name="Albert R."/>
            <person name="Binder M."/>
            <person name="Bloem J."/>
            <person name="Labutti K."/>
            <person name="Salamov A."/>
            <person name="Andreopoulos B."/>
            <person name="Baker S."/>
            <person name="Barry K."/>
            <person name="Bills G."/>
            <person name="Bluhm B."/>
            <person name="Cannon C."/>
            <person name="Castanera R."/>
            <person name="Culley D."/>
            <person name="Daum C."/>
            <person name="Ezra D."/>
            <person name="Gonzalez J."/>
            <person name="Henrissat B."/>
            <person name="Kuo A."/>
            <person name="Liang C."/>
            <person name="Lipzen A."/>
            <person name="Lutzoni F."/>
            <person name="Magnuson J."/>
            <person name="Mondo S."/>
            <person name="Nolan M."/>
            <person name="Ohm R."/>
            <person name="Pangilinan J."/>
            <person name="Park H.-J."/>
            <person name="Ramirez L."/>
            <person name="Alfaro M."/>
            <person name="Sun H."/>
            <person name="Tritt A."/>
            <person name="Yoshinaga Y."/>
            <person name="Zwiers L.-H."/>
            <person name="Turgeon B."/>
            <person name="Goodwin S."/>
            <person name="Spatafora J."/>
            <person name="Crous P."/>
            <person name="Grigoriev I."/>
        </authorList>
    </citation>
    <scope>NUCLEOTIDE SEQUENCE</scope>
    <source>
        <strain evidence="2">CBS 113818</strain>
    </source>
</reference>
<feature type="compositionally biased region" description="Basic and acidic residues" evidence="1">
    <location>
        <begin position="214"/>
        <end position="229"/>
    </location>
</feature>
<feature type="region of interest" description="Disordered" evidence="1">
    <location>
        <begin position="189"/>
        <end position="459"/>
    </location>
</feature>
<proteinExistence type="predicted"/>
<evidence type="ECO:0008006" key="4">
    <source>
        <dbReference type="Google" id="ProtNLM"/>
    </source>
</evidence>
<feature type="compositionally biased region" description="Basic and acidic residues" evidence="1">
    <location>
        <begin position="34"/>
        <end position="52"/>
    </location>
</feature>
<feature type="compositionally biased region" description="Basic and acidic residues" evidence="1">
    <location>
        <begin position="115"/>
        <end position="141"/>
    </location>
</feature>
<feature type="compositionally biased region" description="Polar residues" evidence="1">
    <location>
        <begin position="362"/>
        <end position="382"/>
    </location>
</feature>
<feature type="compositionally biased region" description="Basic and acidic residues" evidence="1">
    <location>
        <begin position="339"/>
        <end position="358"/>
    </location>
</feature>
<dbReference type="EMBL" id="MU006252">
    <property type="protein sequence ID" value="KAF2818451.1"/>
    <property type="molecule type" value="Genomic_DNA"/>
</dbReference>
<feature type="compositionally biased region" description="Basic and acidic residues" evidence="1">
    <location>
        <begin position="83"/>
        <end position="95"/>
    </location>
</feature>
<evidence type="ECO:0000256" key="1">
    <source>
        <dbReference type="SAM" id="MobiDB-lite"/>
    </source>
</evidence>
<evidence type="ECO:0000313" key="3">
    <source>
        <dbReference type="Proteomes" id="UP000799424"/>
    </source>
</evidence>
<feature type="compositionally biased region" description="Basic residues" evidence="1">
    <location>
        <begin position="409"/>
        <end position="431"/>
    </location>
</feature>
<feature type="compositionally biased region" description="Polar residues" evidence="1">
    <location>
        <begin position="156"/>
        <end position="172"/>
    </location>
</feature>
<sequence>MYQDTDTCPTPREGHSDEWAGQLVTDNTGSSYWDKFRERHETSDAAPHRDYPTPRADNQYVADHSGDYAMDESGYEVRQLSHYNRDEIGDEDHLAPADSGRTRHSTFRNKPPPRKLNDSSESKTRDETKRSPDHCSSERRERIKIKPGGVRMGRSGFSTTDQRRLSLSSHGEQQIDFADLEGLYDTPQPLVAVSEAPQADYADLKGLYGSPSPEGRDNYRPDNASREGGTDSYRPGRRGGRGNRGDYKRRPTDDRQQRRNSMASSEDREGSDLPFHSGPAARGEDSNRGSSKRTTDSSSVSPAAAGFLHPDRVRLMSPEYELSTPWRTDLNPQRRKNKKEANAAKEEQVRTHSNRSDDVDTPAQQEHSKSTTPSQQRESLSEQVPFDGASRRLSADDGHQWVFENNIRGRGRGRGRGRRGKVGQRGGRGRGRGQSDWHRSSDTPTPRSPRPFDRVGRED</sequence>
<keyword evidence="3" id="KW-1185">Reference proteome</keyword>
<evidence type="ECO:0000313" key="2">
    <source>
        <dbReference type="EMBL" id="KAF2818451.1"/>
    </source>
</evidence>
<feature type="compositionally biased region" description="Basic and acidic residues" evidence="1">
    <location>
        <begin position="243"/>
        <end position="257"/>
    </location>
</feature>
<feature type="compositionally biased region" description="Basic and acidic residues" evidence="1">
    <location>
        <begin position="450"/>
        <end position="459"/>
    </location>
</feature>
<feature type="compositionally biased region" description="Basic residues" evidence="1">
    <location>
        <begin position="102"/>
        <end position="113"/>
    </location>
</feature>
<dbReference type="Proteomes" id="UP000799424">
    <property type="component" value="Unassembled WGS sequence"/>
</dbReference>
<organism evidence="2 3">
    <name type="scientific">Ophiobolus disseminans</name>
    <dbReference type="NCBI Taxonomy" id="1469910"/>
    <lineage>
        <taxon>Eukaryota</taxon>
        <taxon>Fungi</taxon>
        <taxon>Dikarya</taxon>
        <taxon>Ascomycota</taxon>
        <taxon>Pezizomycotina</taxon>
        <taxon>Dothideomycetes</taxon>
        <taxon>Pleosporomycetidae</taxon>
        <taxon>Pleosporales</taxon>
        <taxon>Pleosporineae</taxon>
        <taxon>Phaeosphaeriaceae</taxon>
        <taxon>Ophiobolus</taxon>
    </lineage>
</organism>
<accession>A0A6A6ZBH0</accession>
<dbReference type="AlphaFoldDB" id="A0A6A6ZBH0"/>